<reference evidence="1 2" key="1">
    <citation type="submission" date="2023-09" db="EMBL/GenBank/DDBJ databases">
        <title>Nesidiocoris tenuis whole genome shotgun sequence.</title>
        <authorList>
            <person name="Shibata T."/>
            <person name="Shimoda M."/>
            <person name="Kobayashi T."/>
            <person name="Uehara T."/>
        </authorList>
    </citation>
    <scope>NUCLEOTIDE SEQUENCE [LARGE SCALE GENOMIC DNA]</scope>
    <source>
        <strain evidence="1 2">Japan</strain>
    </source>
</reference>
<proteinExistence type="predicted"/>
<sequence>MSLCCSVFEIGNFEDAVFTLTYVPPTFGPPPFGRHRPRRLPPLISSRSRRLPLEPGVFLATDVISASFHWPEMTLRAALLLAGGYYLRPAPFPPTPRAGRLS</sequence>
<organism evidence="1 2">
    <name type="scientific">Nesidiocoris tenuis</name>
    <dbReference type="NCBI Taxonomy" id="355587"/>
    <lineage>
        <taxon>Eukaryota</taxon>
        <taxon>Metazoa</taxon>
        <taxon>Ecdysozoa</taxon>
        <taxon>Arthropoda</taxon>
        <taxon>Hexapoda</taxon>
        <taxon>Insecta</taxon>
        <taxon>Pterygota</taxon>
        <taxon>Neoptera</taxon>
        <taxon>Paraneoptera</taxon>
        <taxon>Hemiptera</taxon>
        <taxon>Heteroptera</taxon>
        <taxon>Panheteroptera</taxon>
        <taxon>Cimicomorpha</taxon>
        <taxon>Miridae</taxon>
        <taxon>Dicyphina</taxon>
        <taxon>Nesidiocoris</taxon>
    </lineage>
</organism>
<dbReference type="EMBL" id="AP028920">
    <property type="protein sequence ID" value="BET01032.1"/>
    <property type="molecule type" value="Genomic_DNA"/>
</dbReference>
<evidence type="ECO:0000313" key="1">
    <source>
        <dbReference type="EMBL" id="BET01032.1"/>
    </source>
</evidence>
<protein>
    <submittedName>
        <fullName evidence="1">Uncharacterized protein</fullName>
    </submittedName>
</protein>
<accession>A0ABN7B9H4</accession>
<evidence type="ECO:0000313" key="2">
    <source>
        <dbReference type="Proteomes" id="UP001307889"/>
    </source>
</evidence>
<name>A0ABN7B9H4_9HEMI</name>
<gene>
    <name evidence="1" type="ORF">NTJ_13848</name>
</gene>
<dbReference type="Proteomes" id="UP001307889">
    <property type="component" value="Chromosome 12"/>
</dbReference>
<keyword evidence="2" id="KW-1185">Reference proteome</keyword>